<dbReference type="Gene3D" id="3.90.79.10">
    <property type="entry name" value="Nucleoside Triphosphate Pyrophosphohydrolase"/>
    <property type="match status" value="1"/>
</dbReference>
<dbReference type="InterPro" id="IPR000086">
    <property type="entry name" value="NUDIX_hydrolase_dom"/>
</dbReference>
<evidence type="ECO:0000256" key="2">
    <source>
        <dbReference type="ARBA" id="ARBA00022801"/>
    </source>
</evidence>
<comment type="caution">
    <text evidence="4">The sequence shown here is derived from an EMBL/GenBank/DDBJ whole genome shotgun (WGS) entry which is preliminary data.</text>
</comment>
<gene>
    <name evidence="4" type="primary">nudF_2</name>
    <name evidence="4" type="ORF">TR69_WS6001001497</name>
</gene>
<dbReference type="GO" id="GO:0047631">
    <property type="term" value="F:ADP-ribose diphosphatase activity"/>
    <property type="evidence" value="ECO:0007669"/>
    <property type="project" value="UniProtKB-EC"/>
</dbReference>
<dbReference type="SUPFAM" id="SSF55811">
    <property type="entry name" value="Nudix"/>
    <property type="match status" value="1"/>
</dbReference>
<dbReference type="PROSITE" id="PS00893">
    <property type="entry name" value="NUDIX_BOX"/>
    <property type="match status" value="1"/>
</dbReference>
<dbReference type="PANTHER" id="PTHR11839:SF18">
    <property type="entry name" value="NUDIX HYDROLASE DOMAIN-CONTAINING PROTEIN"/>
    <property type="match status" value="1"/>
</dbReference>
<organism evidence="4 5">
    <name type="scientific">candidate division WS6 bacterium OLB20</name>
    <dbReference type="NCBI Taxonomy" id="1617426"/>
    <lineage>
        <taxon>Bacteria</taxon>
        <taxon>Candidatus Dojkabacteria</taxon>
    </lineage>
</organism>
<dbReference type="Pfam" id="PF00293">
    <property type="entry name" value="NUDIX"/>
    <property type="match status" value="1"/>
</dbReference>
<reference evidence="4 5" key="1">
    <citation type="submission" date="2015-02" db="EMBL/GenBank/DDBJ databases">
        <title>Improved understanding of the partial-nitritation anammox process through 23 genomes representing the majority of the microbial community.</title>
        <authorList>
            <person name="Speth D.R."/>
            <person name="In T Zandt M."/>
            <person name="Guerrero Cruz S."/>
            <person name="Jetten M.S."/>
            <person name="Dutilh B.E."/>
        </authorList>
    </citation>
    <scope>NUCLEOTIDE SEQUENCE [LARGE SCALE GENOMIC DNA]</scope>
    <source>
        <strain evidence="4">OLB20</strain>
    </source>
</reference>
<accession>A0A136LW58</accession>
<feature type="domain" description="Nudix hydrolase" evidence="3">
    <location>
        <begin position="46"/>
        <end position="176"/>
    </location>
</feature>
<evidence type="ECO:0000313" key="5">
    <source>
        <dbReference type="Proteomes" id="UP000070457"/>
    </source>
</evidence>
<sequence length="192" mass="21940">MTITRPAPRHTIGPDAARVFDGVIFDVWQWQQQLYDGTKTTFELLKRDDTVLVVAVTEQKTILLLEQEQPGKKAFTGVPGGRVDEGEDPLAAAKRELQEETGYTTDTWELWDAWQPLSKLDWAIYLFIARDVKLTDSQKLDSGEKISITELSYDDFIRRTYEEGFADIEISLKTMRAALNGREDELRKLILG</sequence>
<dbReference type="PANTHER" id="PTHR11839">
    <property type="entry name" value="UDP/ADP-SUGAR PYROPHOSPHATASE"/>
    <property type="match status" value="1"/>
</dbReference>
<dbReference type="GO" id="GO:0019693">
    <property type="term" value="P:ribose phosphate metabolic process"/>
    <property type="evidence" value="ECO:0007669"/>
    <property type="project" value="TreeGrafter"/>
</dbReference>
<dbReference type="EMBL" id="JYNZ01000006">
    <property type="protein sequence ID" value="KXK25891.1"/>
    <property type="molecule type" value="Genomic_DNA"/>
</dbReference>
<evidence type="ECO:0000313" key="4">
    <source>
        <dbReference type="EMBL" id="KXK25891.1"/>
    </source>
</evidence>
<protein>
    <submittedName>
        <fullName evidence="4">ADP-ribose pyrophosphatase</fullName>
        <ecNumber evidence="4">3.6.1.13</ecNumber>
    </submittedName>
</protein>
<dbReference type="GO" id="GO:0006753">
    <property type="term" value="P:nucleoside phosphate metabolic process"/>
    <property type="evidence" value="ECO:0007669"/>
    <property type="project" value="TreeGrafter"/>
</dbReference>
<comment type="cofactor">
    <cofactor evidence="1">
        <name>Mg(2+)</name>
        <dbReference type="ChEBI" id="CHEBI:18420"/>
    </cofactor>
</comment>
<dbReference type="InterPro" id="IPR015797">
    <property type="entry name" value="NUDIX_hydrolase-like_dom_sf"/>
</dbReference>
<dbReference type="STRING" id="1617426.TR69_WS6001001497"/>
<dbReference type="CDD" id="cd03424">
    <property type="entry name" value="NUDIX_ADPRase_Nudt5_UGPPase_Nudt14"/>
    <property type="match status" value="1"/>
</dbReference>
<keyword evidence="2 4" id="KW-0378">Hydrolase</keyword>
<evidence type="ECO:0000259" key="3">
    <source>
        <dbReference type="PROSITE" id="PS51462"/>
    </source>
</evidence>
<dbReference type="AlphaFoldDB" id="A0A136LW58"/>
<dbReference type="InterPro" id="IPR020084">
    <property type="entry name" value="NUDIX_hydrolase_CS"/>
</dbReference>
<evidence type="ECO:0000256" key="1">
    <source>
        <dbReference type="ARBA" id="ARBA00001946"/>
    </source>
</evidence>
<dbReference type="EC" id="3.6.1.13" evidence="4"/>
<dbReference type="Proteomes" id="UP000070457">
    <property type="component" value="Unassembled WGS sequence"/>
</dbReference>
<proteinExistence type="predicted"/>
<name>A0A136LW58_9BACT</name>
<dbReference type="PROSITE" id="PS51462">
    <property type="entry name" value="NUDIX"/>
    <property type="match status" value="1"/>
</dbReference>